<dbReference type="EMBL" id="LT670847">
    <property type="protein sequence ID" value="SHM13125.1"/>
    <property type="molecule type" value="Genomic_DNA"/>
</dbReference>
<name>A0A1M7GAH6_9GAMM</name>
<dbReference type="Proteomes" id="UP000190911">
    <property type="component" value="Chromosome I"/>
</dbReference>
<evidence type="ECO:0000313" key="2">
    <source>
        <dbReference type="Proteomes" id="UP000190911"/>
    </source>
</evidence>
<reference evidence="1 2" key="1">
    <citation type="submission" date="2016-11" db="EMBL/GenBank/DDBJ databases">
        <authorList>
            <person name="Jaros S."/>
            <person name="Januszkiewicz K."/>
            <person name="Wedrychowicz H."/>
        </authorList>
    </citation>
    <scope>NUCLEOTIDE SEQUENCE [LARGE SCALE GENOMIC DNA]</scope>
    <source>
        <strain evidence="1 2">ACAM 12</strain>
    </source>
</reference>
<evidence type="ECO:0000313" key="1">
    <source>
        <dbReference type="EMBL" id="SHM13125.1"/>
    </source>
</evidence>
<protein>
    <recommendedName>
        <fullName evidence="3">LysR substrate binding domain-containing protein</fullName>
    </recommendedName>
</protein>
<proteinExistence type="predicted"/>
<dbReference type="RefSeq" id="WP_231897246.1">
    <property type="nucleotide sequence ID" value="NZ_LT670847.1"/>
</dbReference>
<keyword evidence="2" id="KW-1185">Reference proteome</keyword>
<dbReference type="InParanoid" id="A0A1M7GAH6"/>
<dbReference type="SUPFAM" id="SSF53850">
    <property type="entry name" value="Periplasmic binding protein-like II"/>
    <property type="match status" value="1"/>
</dbReference>
<organism evidence="1 2">
    <name type="scientific">Vreelandella subglaciescola</name>
    <dbReference type="NCBI Taxonomy" id="29571"/>
    <lineage>
        <taxon>Bacteria</taxon>
        <taxon>Pseudomonadati</taxon>
        <taxon>Pseudomonadota</taxon>
        <taxon>Gammaproteobacteria</taxon>
        <taxon>Oceanospirillales</taxon>
        <taxon>Halomonadaceae</taxon>
        <taxon>Vreelandella</taxon>
    </lineage>
</organism>
<evidence type="ECO:0008006" key="3">
    <source>
        <dbReference type="Google" id="ProtNLM"/>
    </source>
</evidence>
<sequence length="81" mass="9008">MKDLRLNAFINIKSDRLLGLGFTVLPQFAREAFARPEAIRVVTGEPMVVDTLWLLHRAEWPLSARAGRVLDALKPTLGGPL</sequence>
<dbReference type="STRING" id="29571.SAMN05878437_1381"/>
<accession>A0A1M7GAH6</accession>
<gene>
    <name evidence="1" type="ORF">SAMN05878437_1381</name>
</gene>
<dbReference type="AlphaFoldDB" id="A0A1M7GAH6"/>